<gene>
    <name evidence="2" type="ORF">GCM10007866_19590</name>
</gene>
<dbReference type="EMBL" id="BSNW01000035">
    <property type="protein sequence ID" value="GLQ69506.1"/>
    <property type="molecule type" value="Genomic_DNA"/>
</dbReference>
<reference evidence="3" key="1">
    <citation type="journal article" date="2019" name="Int. J. Syst. Evol. Microbiol.">
        <title>The Global Catalogue of Microorganisms (GCM) 10K type strain sequencing project: providing services to taxonomists for standard genome sequencing and annotation.</title>
        <authorList>
            <consortium name="The Broad Institute Genomics Platform"/>
            <consortium name="The Broad Institute Genome Sequencing Center for Infectious Disease"/>
            <person name="Wu L."/>
            <person name="Ma J."/>
        </authorList>
    </citation>
    <scope>NUCLEOTIDE SEQUENCE [LARGE SCALE GENOMIC DNA]</scope>
    <source>
        <strain evidence="3">NBRC 3250</strain>
    </source>
</reference>
<evidence type="ECO:0000313" key="2">
    <source>
        <dbReference type="EMBL" id="GLQ69506.1"/>
    </source>
</evidence>
<sequence length="125" mass="13897">MPQPEAVIERGQQLAHREIASGAEDDIVEGLDLLEMFHGRLSDLSNPQTGKKGLGFRPFQAPSRSLPGRFLSRDEPCTTSGERFLQTHAFMKRAHNSVDRPALLTISRAADAVFAQRRRNIAQTT</sequence>
<evidence type="ECO:0000256" key="1">
    <source>
        <dbReference type="SAM" id="MobiDB-lite"/>
    </source>
</evidence>
<accession>A0ABQ5X104</accession>
<evidence type="ECO:0000313" key="3">
    <source>
        <dbReference type="Proteomes" id="UP001156672"/>
    </source>
</evidence>
<protein>
    <submittedName>
        <fullName evidence="2">Uncharacterized protein</fullName>
    </submittedName>
</protein>
<organism evidence="2 3">
    <name type="scientific">Gluconobacter albidus</name>
    <dbReference type="NCBI Taxonomy" id="318683"/>
    <lineage>
        <taxon>Bacteria</taxon>
        <taxon>Pseudomonadati</taxon>
        <taxon>Pseudomonadota</taxon>
        <taxon>Alphaproteobacteria</taxon>
        <taxon>Acetobacterales</taxon>
        <taxon>Acetobacteraceae</taxon>
        <taxon>Gluconobacter</taxon>
    </lineage>
</organism>
<name>A0ABQ5X104_9PROT</name>
<dbReference type="Proteomes" id="UP001156672">
    <property type="component" value="Unassembled WGS sequence"/>
</dbReference>
<comment type="caution">
    <text evidence="2">The sequence shown here is derived from an EMBL/GenBank/DDBJ whole genome shotgun (WGS) entry which is preliminary data.</text>
</comment>
<keyword evidence="3" id="KW-1185">Reference proteome</keyword>
<proteinExistence type="predicted"/>
<feature type="region of interest" description="Disordered" evidence="1">
    <location>
        <begin position="42"/>
        <end position="72"/>
    </location>
</feature>